<protein>
    <submittedName>
        <fullName evidence="2">Uncharacterized protein</fullName>
    </submittedName>
</protein>
<name>A0AAX6MPZ7_9PEZI</name>
<proteinExistence type="predicted"/>
<feature type="compositionally biased region" description="Basic residues" evidence="1">
    <location>
        <begin position="155"/>
        <end position="172"/>
    </location>
</feature>
<dbReference type="AlphaFoldDB" id="A0AAX6MPZ7"/>
<evidence type="ECO:0000313" key="2">
    <source>
        <dbReference type="EMBL" id="KAK6954699.1"/>
    </source>
</evidence>
<feature type="compositionally biased region" description="Basic and acidic residues" evidence="1">
    <location>
        <begin position="122"/>
        <end position="136"/>
    </location>
</feature>
<keyword evidence="3" id="KW-1185">Reference proteome</keyword>
<feature type="region of interest" description="Disordered" evidence="1">
    <location>
        <begin position="122"/>
        <end position="203"/>
    </location>
</feature>
<accession>A0AAX6MPZ7</accession>
<feature type="region of interest" description="Disordered" evidence="1">
    <location>
        <begin position="1"/>
        <end position="107"/>
    </location>
</feature>
<feature type="compositionally biased region" description="Basic and acidic residues" evidence="1">
    <location>
        <begin position="184"/>
        <end position="203"/>
    </location>
</feature>
<reference evidence="2 3" key="1">
    <citation type="journal article" date="2024" name="Front Chem Biol">
        <title>Unveiling the potential of Daldinia eschscholtzii MFLUCC 19-0629 through bioactivity and bioinformatics studies for enhanced sustainable agriculture production.</title>
        <authorList>
            <person name="Brooks S."/>
            <person name="Weaver J.A."/>
            <person name="Klomchit A."/>
            <person name="Alharthi S.A."/>
            <person name="Onlamun T."/>
            <person name="Nurani R."/>
            <person name="Vong T.K."/>
            <person name="Alberti F."/>
            <person name="Greco C."/>
        </authorList>
    </citation>
    <scope>NUCLEOTIDE SEQUENCE [LARGE SCALE GENOMIC DNA]</scope>
    <source>
        <strain evidence="2">MFLUCC 19-0629</strain>
    </source>
</reference>
<comment type="caution">
    <text evidence="2">The sequence shown here is derived from an EMBL/GenBank/DDBJ whole genome shotgun (WGS) entry which is preliminary data.</text>
</comment>
<gene>
    <name evidence="2" type="ORF">Daesc_004667</name>
</gene>
<evidence type="ECO:0000256" key="1">
    <source>
        <dbReference type="SAM" id="MobiDB-lite"/>
    </source>
</evidence>
<organism evidence="2 3">
    <name type="scientific">Daldinia eschscholtzii</name>
    <dbReference type="NCBI Taxonomy" id="292717"/>
    <lineage>
        <taxon>Eukaryota</taxon>
        <taxon>Fungi</taxon>
        <taxon>Dikarya</taxon>
        <taxon>Ascomycota</taxon>
        <taxon>Pezizomycotina</taxon>
        <taxon>Sordariomycetes</taxon>
        <taxon>Xylariomycetidae</taxon>
        <taxon>Xylariales</taxon>
        <taxon>Hypoxylaceae</taxon>
        <taxon>Daldinia</taxon>
    </lineage>
</organism>
<feature type="compositionally biased region" description="Polar residues" evidence="1">
    <location>
        <begin position="1"/>
        <end position="10"/>
    </location>
</feature>
<evidence type="ECO:0000313" key="3">
    <source>
        <dbReference type="Proteomes" id="UP001369815"/>
    </source>
</evidence>
<dbReference type="EMBL" id="JBANMG010000004">
    <property type="protein sequence ID" value="KAK6954699.1"/>
    <property type="molecule type" value="Genomic_DNA"/>
</dbReference>
<feature type="compositionally biased region" description="Basic residues" evidence="1">
    <location>
        <begin position="49"/>
        <end position="66"/>
    </location>
</feature>
<dbReference type="Proteomes" id="UP001369815">
    <property type="component" value="Unassembled WGS sequence"/>
</dbReference>
<sequence>MANKKSSGNKKGTRENPIDLDDDTTVKASSRRAQGRGHSGAASTPKSSRSQKKQHTPTKKKAKKSTPSRFRPSCDDSDSDIGPAREPWEFGPTDEEFFSPSAKQSYDGNYGAYMLRMKLRNGDADKTEERGYRSSDPEIYAAAHDSYSEEEPQPKKKRGKKQTGPLVRKRQKHSPEPKISSSKAMDHLMARVVDKNRRDDFSD</sequence>